<keyword evidence="1" id="KW-0732">Signal</keyword>
<dbReference type="PANTHER" id="PTHR10036:SF3">
    <property type="entry name" value="PROTEIN SLEEPLESS-RELATED"/>
    <property type="match status" value="1"/>
</dbReference>
<reference evidence="4 5" key="1">
    <citation type="submission" date="2018-05" db="EMBL/GenBank/DDBJ databases">
        <authorList>
            <person name="Datahose"/>
        </authorList>
    </citation>
    <scope>NUCLEOTIDE SEQUENCE</scope>
</reference>
<dbReference type="Pfam" id="PF00021">
    <property type="entry name" value="UPAR_LY6"/>
    <property type="match status" value="1"/>
</dbReference>
<dbReference type="PANTHER" id="PTHR10036">
    <property type="entry name" value="CD59 GLYCOPROTEIN"/>
    <property type="match status" value="1"/>
</dbReference>
<keyword evidence="2" id="KW-1015">Disulfide bond</keyword>
<evidence type="ECO:0000313" key="4">
    <source>
        <dbReference type="Ensembl" id="ENSACLP00000075629.1"/>
    </source>
</evidence>
<protein>
    <recommendedName>
        <fullName evidence="3">UPAR/Ly6 domain-containing protein</fullName>
    </recommendedName>
</protein>
<dbReference type="InterPro" id="IPR045860">
    <property type="entry name" value="Snake_toxin-like_sf"/>
</dbReference>
<reference evidence="5" key="2">
    <citation type="submission" date="2023-03" db="EMBL/GenBank/DDBJ databases">
        <authorList>
            <consortium name="Wellcome Sanger Institute Data Sharing"/>
        </authorList>
    </citation>
    <scope>NUCLEOTIDE SEQUENCE [LARGE SCALE GENOMIC DNA]</scope>
</reference>
<dbReference type="InterPro" id="IPR016054">
    <property type="entry name" value="LY6_UPA_recep-like"/>
</dbReference>
<evidence type="ECO:0000259" key="3">
    <source>
        <dbReference type="Pfam" id="PF00021"/>
    </source>
</evidence>
<organism evidence="4 5">
    <name type="scientific">Astatotilapia calliptera</name>
    <name type="common">Eastern happy</name>
    <name type="synonym">Chromis callipterus</name>
    <dbReference type="NCBI Taxonomy" id="8154"/>
    <lineage>
        <taxon>Eukaryota</taxon>
        <taxon>Metazoa</taxon>
        <taxon>Chordata</taxon>
        <taxon>Craniata</taxon>
        <taxon>Vertebrata</taxon>
        <taxon>Euteleostomi</taxon>
        <taxon>Actinopterygii</taxon>
        <taxon>Neopterygii</taxon>
        <taxon>Teleostei</taxon>
        <taxon>Neoteleostei</taxon>
        <taxon>Acanthomorphata</taxon>
        <taxon>Ovalentaria</taxon>
        <taxon>Cichlomorphae</taxon>
        <taxon>Cichliformes</taxon>
        <taxon>Cichlidae</taxon>
        <taxon>African cichlids</taxon>
        <taxon>Pseudocrenilabrinae</taxon>
        <taxon>Haplochromini</taxon>
        <taxon>Astatotilapia</taxon>
    </lineage>
</organism>
<dbReference type="GeneTree" id="ENSGT00390000002843"/>
<dbReference type="SUPFAM" id="SSF57302">
    <property type="entry name" value="Snake toxin-like"/>
    <property type="match status" value="1"/>
</dbReference>
<accession>A0AAX7V250</accession>
<feature type="domain" description="UPAR/Ly6" evidence="3">
    <location>
        <begin position="44"/>
        <end position="126"/>
    </location>
</feature>
<sequence length="151" mass="15939">MSVSCFPPCVATSPDHLMSVFKPFVFFMPLSGRLLIHVSSPACLHCYTCMFPSISPLDCLKFPVECPAGQRCLSSVATGTRGPLQLTLYEKSCAVASQCDVSGEKYTSGVSFNYTNVCCDTDLCNGAVSVTAPSLVGVVLCLLPALGLLLA</sequence>
<dbReference type="Ensembl" id="ENSACLT00000056410.1">
    <property type="protein sequence ID" value="ENSACLP00000075629.1"/>
    <property type="gene ID" value="ENSACLG00000029118.1"/>
</dbReference>
<evidence type="ECO:0000313" key="5">
    <source>
        <dbReference type="Proteomes" id="UP000265100"/>
    </source>
</evidence>
<reference evidence="4" key="3">
    <citation type="submission" date="2025-08" db="UniProtKB">
        <authorList>
            <consortium name="Ensembl"/>
        </authorList>
    </citation>
    <scope>IDENTIFICATION</scope>
</reference>
<evidence type="ECO:0000256" key="2">
    <source>
        <dbReference type="ARBA" id="ARBA00023157"/>
    </source>
</evidence>
<dbReference type="Proteomes" id="UP000265100">
    <property type="component" value="Chromosome 22"/>
</dbReference>
<reference evidence="4" key="4">
    <citation type="submission" date="2025-09" db="UniProtKB">
        <authorList>
            <consortium name="Ensembl"/>
        </authorList>
    </citation>
    <scope>IDENTIFICATION</scope>
</reference>
<proteinExistence type="predicted"/>
<evidence type="ECO:0000256" key="1">
    <source>
        <dbReference type="ARBA" id="ARBA00022729"/>
    </source>
</evidence>
<dbReference type="Gene3D" id="2.10.60.10">
    <property type="entry name" value="CD59"/>
    <property type="match status" value="1"/>
</dbReference>
<name>A0AAX7V250_ASTCA</name>
<keyword evidence="5" id="KW-1185">Reference proteome</keyword>
<dbReference type="AlphaFoldDB" id="A0AAX7V250"/>